<evidence type="ECO:0000256" key="1">
    <source>
        <dbReference type="SAM" id="SignalP"/>
    </source>
</evidence>
<dbReference type="AlphaFoldDB" id="A0A7X6K4E7"/>
<evidence type="ECO:0000313" key="3">
    <source>
        <dbReference type="Proteomes" id="UP000544090"/>
    </source>
</evidence>
<comment type="caution">
    <text evidence="2">The sequence shown here is derived from an EMBL/GenBank/DDBJ whole genome shotgun (WGS) entry which is preliminary data.</text>
</comment>
<accession>A0A7X6K4E7</accession>
<keyword evidence="1" id="KW-0732">Signal</keyword>
<dbReference type="RefSeq" id="WP_168484485.1">
    <property type="nucleotide sequence ID" value="NZ_JAAZSQ010000001.1"/>
</dbReference>
<feature type="chain" id="PRO_5031123795" description="LGFP repeat-containing protein" evidence="1">
    <location>
        <begin position="32"/>
        <end position="385"/>
    </location>
</feature>
<name>A0A7X6K4E7_9MICC</name>
<dbReference type="Pfam" id="PF08310">
    <property type="entry name" value="LGFP"/>
    <property type="match status" value="1"/>
</dbReference>
<keyword evidence="3" id="KW-1185">Reference proteome</keyword>
<evidence type="ECO:0000313" key="2">
    <source>
        <dbReference type="EMBL" id="NKX53139.1"/>
    </source>
</evidence>
<gene>
    <name evidence="2" type="ORF">HGG74_01030</name>
</gene>
<organism evidence="2 3">
    <name type="scientific">Arthrobacter mobilis</name>
    <dbReference type="NCBI Taxonomy" id="2724944"/>
    <lineage>
        <taxon>Bacteria</taxon>
        <taxon>Bacillati</taxon>
        <taxon>Actinomycetota</taxon>
        <taxon>Actinomycetes</taxon>
        <taxon>Micrococcales</taxon>
        <taxon>Micrococcaceae</taxon>
        <taxon>Arthrobacter</taxon>
    </lineage>
</organism>
<dbReference type="InterPro" id="IPR013207">
    <property type="entry name" value="LGFP"/>
</dbReference>
<dbReference type="Proteomes" id="UP000544090">
    <property type="component" value="Unassembled WGS sequence"/>
</dbReference>
<protein>
    <recommendedName>
        <fullName evidence="4">LGFP repeat-containing protein</fullName>
    </recommendedName>
</protein>
<proteinExistence type="predicted"/>
<evidence type="ECO:0008006" key="4">
    <source>
        <dbReference type="Google" id="ProtNLM"/>
    </source>
</evidence>
<feature type="signal peptide" evidence="1">
    <location>
        <begin position="1"/>
        <end position="31"/>
    </location>
</feature>
<reference evidence="2 3" key="1">
    <citation type="submission" date="2020-04" db="EMBL/GenBank/DDBJ databases">
        <title>Arthrobacter sp. nov.</title>
        <authorList>
            <person name="Liu S."/>
        </authorList>
    </citation>
    <scope>NUCLEOTIDE SEQUENCE [LARGE SCALE GENOMIC DNA]</scope>
    <source>
        <strain evidence="2 3">E918</strain>
    </source>
</reference>
<dbReference type="EMBL" id="JAAZSQ010000001">
    <property type="protein sequence ID" value="NKX53139.1"/>
    <property type="molecule type" value="Genomic_DNA"/>
</dbReference>
<sequence>MQGSRSVLNTVRLALAGILSLGLLAGGPAQAGAPSPLPAQVPPAVRAAAPGTEADTEADGKAALDRKAGELGLSPANGYSCGLSGGGCVRSYHPEGDAGRTVAVYWTARTGAHAVDLGHPVGWKFMVSGYELGTYGYPTSDMECGLERLGCVQTFEHGQIDQAHIAAGRKALAAKAARLRLEPTDRYNCTLAGDGCVRSYISPGGRHISIYWSAATGARAVDMDHAVGQAFAEATYERGAYGYPVSEMVCSAGSGCRQHFQHGTITFDFTEAGPRALEAKAAALGLEPAGSYECQLAADGCRRSYTAPGSAQNGAADGGRPVEIYWSAASGAHAVHLSHKVGRKFAAAGREAGLYGYPTSGMMCSANGCTQTFQKGTIYVPAGRG</sequence>